<proteinExistence type="predicted"/>
<organism evidence="2 3">
    <name type="scientific">Cetraspora pellucida</name>
    <dbReference type="NCBI Taxonomy" id="1433469"/>
    <lineage>
        <taxon>Eukaryota</taxon>
        <taxon>Fungi</taxon>
        <taxon>Fungi incertae sedis</taxon>
        <taxon>Mucoromycota</taxon>
        <taxon>Glomeromycotina</taxon>
        <taxon>Glomeromycetes</taxon>
        <taxon>Diversisporales</taxon>
        <taxon>Gigasporaceae</taxon>
        <taxon>Cetraspora</taxon>
    </lineage>
</organism>
<name>A0A9N9HSW9_9GLOM</name>
<protein>
    <submittedName>
        <fullName evidence="2">2056_t:CDS:1</fullName>
    </submittedName>
</protein>
<comment type="caution">
    <text evidence="2">The sequence shown here is derived from an EMBL/GenBank/DDBJ whole genome shotgun (WGS) entry which is preliminary data.</text>
</comment>
<feature type="compositionally biased region" description="Acidic residues" evidence="1">
    <location>
        <begin position="40"/>
        <end position="52"/>
    </location>
</feature>
<keyword evidence="3" id="KW-1185">Reference proteome</keyword>
<evidence type="ECO:0000256" key="1">
    <source>
        <dbReference type="SAM" id="MobiDB-lite"/>
    </source>
</evidence>
<dbReference type="AlphaFoldDB" id="A0A9N9HSW9"/>
<feature type="non-terminal residue" evidence="2">
    <location>
        <position position="1"/>
    </location>
</feature>
<dbReference type="Proteomes" id="UP000789759">
    <property type="component" value="Unassembled WGS sequence"/>
</dbReference>
<feature type="region of interest" description="Disordered" evidence="1">
    <location>
        <begin position="33"/>
        <end position="52"/>
    </location>
</feature>
<evidence type="ECO:0000313" key="2">
    <source>
        <dbReference type="EMBL" id="CAG8703695.1"/>
    </source>
</evidence>
<dbReference type="EMBL" id="CAJVQA010011058">
    <property type="protein sequence ID" value="CAG8703695.1"/>
    <property type="molecule type" value="Genomic_DNA"/>
</dbReference>
<accession>A0A9N9HSW9</accession>
<sequence length="52" mass="6088">LKWKDNKLWYNVESEEGRAAFITSVVPNSWINYDNGNKEGEEDDAEDLLEVR</sequence>
<evidence type="ECO:0000313" key="3">
    <source>
        <dbReference type="Proteomes" id="UP000789759"/>
    </source>
</evidence>
<gene>
    <name evidence="2" type="ORF">CPELLU_LOCUS11967</name>
</gene>
<reference evidence="2" key="1">
    <citation type="submission" date="2021-06" db="EMBL/GenBank/DDBJ databases">
        <authorList>
            <person name="Kallberg Y."/>
            <person name="Tangrot J."/>
            <person name="Rosling A."/>
        </authorList>
    </citation>
    <scope>NUCLEOTIDE SEQUENCE</scope>
    <source>
        <strain evidence="2">FL966</strain>
    </source>
</reference>